<proteinExistence type="predicted"/>
<sequence length="298" mass="31848">MLHNRVGQSGFTVSDLTLGTFEWGSRVDQETAFELMSAYVDAGGTLLELSACTSSAHALVGSMKVPSTLRVAARVGIESIGGELQIRNSRAVITEQVARLRQTLGRDCVDLVIVDAFDPHTPLTETALTLRDLQARGEIGYVAVAHHTAWQVALMRAEVDVVCAFTELSLVNRSAEDDIVPACDYMGMGVIAGAALGRGVLTGRYATGTPADSRVAHDLRQYVGTYLGPDYEPILKGVSKAAEALGVRPVDVALAWNRGLGVSSSIVAPRTVRQLMELLESDLVLEPEIRDALSQISS</sequence>
<reference evidence="2 3" key="1">
    <citation type="submission" date="2017-09" db="EMBL/GenBank/DDBJ databases">
        <title>Bacterial strain isolated from the female urinary microbiota.</title>
        <authorList>
            <person name="Thomas-White K."/>
            <person name="Kumar N."/>
            <person name="Forster S."/>
            <person name="Putonti C."/>
            <person name="Lawley T."/>
            <person name="Wolfe A.J."/>
        </authorList>
    </citation>
    <scope>NUCLEOTIDE SEQUENCE [LARGE SCALE GENOMIC DNA]</scope>
    <source>
        <strain evidence="2 3">UMB1301</strain>
    </source>
</reference>
<dbReference type="PANTHER" id="PTHR43364:SF18">
    <property type="entry name" value="OXIDOREDUCTASE"/>
    <property type="match status" value="1"/>
</dbReference>
<dbReference type="InterPro" id="IPR050523">
    <property type="entry name" value="AKR_Detox_Biosynth"/>
</dbReference>
<evidence type="ECO:0000313" key="2">
    <source>
        <dbReference type="EMBL" id="PMD06246.1"/>
    </source>
</evidence>
<protein>
    <submittedName>
        <fullName evidence="2">Aldo/keto reductase</fullName>
    </submittedName>
</protein>
<dbReference type="SUPFAM" id="SSF51430">
    <property type="entry name" value="NAD(P)-linked oxidoreductase"/>
    <property type="match status" value="1"/>
</dbReference>
<name>A0A2N6VQ40_9MICO</name>
<dbReference type="Pfam" id="PF00248">
    <property type="entry name" value="Aldo_ket_red"/>
    <property type="match status" value="1"/>
</dbReference>
<dbReference type="GO" id="GO:0005829">
    <property type="term" value="C:cytosol"/>
    <property type="evidence" value="ECO:0007669"/>
    <property type="project" value="TreeGrafter"/>
</dbReference>
<evidence type="ECO:0000313" key="3">
    <source>
        <dbReference type="Proteomes" id="UP000235598"/>
    </source>
</evidence>
<dbReference type="OrthoDB" id="9768793at2"/>
<dbReference type="Proteomes" id="UP000235598">
    <property type="component" value="Unassembled WGS sequence"/>
</dbReference>
<dbReference type="Gene3D" id="3.20.20.100">
    <property type="entry name" value="NADP-dependent oxidoreductase domain"/>
    <property type="match status" value="1"/>
</dbReference>
<dbReference type="RefSeq" id="WP_102237896.1">
    <property type="nucleotide sequence ID" value="NZ_PNHK01000001.1"/>
</dbReference>
<gene>
    <name evidence="2" type="ORF">CJ199_02425</name>
</gene>
<dbReference type="InterPro" id="IPR036812">
    <property type="entry name" value="NAD(P)_OxRdtase_dom_sf"/>
</dbReference>
<comment type="caution">
    <text evidence="2">The sequence shown here is derived from an EMBL/GenBank/DDBJ whole genome shotgun (WGS) entry which is preliminary data.</text>
</comment>
<dbReference type="EMBL" id="PNHK01000001">
    <property type="protein sequence ID" value="PMD06246.1"/>
    <property type="molecule type" value="Genomic_DNA"/>
</dbReference>
<feature type="domain" description="NADP-dependent oxidoreductase" evidence="1">
    <location>
        <begin position="16"/>
        <end position="281"/>
    </location>
</feature>
<dbReference type="InterPro" id="IPR023210">
    <property type="entry name" value="NADP_OxRdtase_dom"/>
</dbReference>
<dbReference type="AlphaFoldDB" id="A0A2N6VQ40"/>
<accession>A0A2N6VQ40</accession>
<evidence type="ECO:0000259" key="1">
    <source>
        <dbReference type="Pfam" id="PF00248"/>
    </source>
</evidence>
<organism evidence="2 3">
    <name type="scientific">Brevibacterium paucivorans</name>
    <dbReference type="NCBI Taxonomy" id="170994"/>
    <lineage>
        <taxon>Bacteria</taxon>
        <taxon>Bacillati</taxon>
        <taxon>Actinomycetota</taxon>
        <taxon>Actinomycetes</taxon>
        <taxon>Micrococcales</taxon>
        <taxon>Brevibacteriaceae</taxon>
        <taxon>Brevibacterium</taxon>
    </lineage>
</organism>
<dbReference type="PANTHER" id="PTHR43364">
    <property type="entry name" value="NADH-SPECIFIC METHYLGLYOXAL REDUCTASE-RELATED"/>
    <property type="match status" value="1"/>
</dbReference>